<sequence length="35" mass="3892">MDKKKRTLSAKFTAKTMEGVLESEVNLSHGIRDNG</sequence>
<organism evidence="1">
    <name type="scientific">Myoviridae sp. ctq8k5</name>
    <dbReference type="NCBI Taxonomy" id="2826701"/>
    <lineage>
        <taxon>Viruses</taxon>
        <taxon>Duplodnaviria</taxon>
        <taxon>Heunggongvirae</taxon>
        <taxon>Uroviricota</taxon>
        <taxon>Caudoviricetes</taxon>
    </lineage>
</organism>
<name>A0A8S5QY84_9CAUD</name>
<accession>A0A8S5QY84</accession>
<protein>
    <submittedName>
        <fullName evidence="1">Uncharacterized protein</fullName>
    </submittedName>
</protein>
<dbReference type="EMBL" id="BK015759">
    <property type="protein sequence ID" value="DAE23769.1"/>
    <property type="molecule type" value="Genomic_DNA"/>
</dbReference>
<evidence type="ECO:0000313" key="1">
    <source>
        <dbReference type="EMBL" id="DAE23769.1"/>
    </source>
</evidence>
<proteinExistence type="predicted"/>
<reference evidence="1" key="1">
    <citation type="journal article" date="2021" name="Proc. Natl. Acad. Sci. U.S.A.">
        <title>A Catalog of Tens of Thousands of Viruses from Human Metagenomes Reveals Hidden Associations with Chronic Diseases.</title>
        <authorList>
            <person name="Tisza M.J."/>
            <person name="Buck C.B."/>
        </authorList>
    </citation>
    <scope>NUCLEOTIDE SEQUENCE</scope>
    <source>
        <strain evidence="1">Ctq8k5</strain>
    </source>
</reference>